<evidence type="ECO:0000313" key="3">
    <source>
        <dbReference type="Proteomes" id="UP000315295"/>
    </source>
</evidence>
<organism evidence="2 3">
    <name type="scientific">Malus baccata</name>
    <name type="common">Siberian crab apple</name>
    <name type="synonym">Pyrus baccata</name>
    <dbReference type="NCBI Taxonomy" id="106549"/>
    <lineage>
        <taxon>Eukaryota</taxon>
        <taxon>Viridiplantae</taxon>
        <taxon>Streptophyta</taxon>
        <taxon>Embryophyta</taxon>
        <taxon>Tracheophyta</taxon>
        <taxon>Spermatophyta</taxon>
        <taxon>Magnoliopsida</taxon>
        <taxon>eudicotyledons</taxon>
        <taxon>Gunneridae</taxon>
        <taxon>Pentapetalae</taxon>
        <taxon>rosids</taxon>
        <taxon>fabids</taxon>
        <taxon>Rosales</taxon>
        <taxon>Rosaceae</taxon>
        <taxon>Amygdaloideae</taxon>
        <taxon>Maleae</taxon>
        <taxon>Malus</taxon>
    </lineage>
</organism>
<sequence>MGNAETEGKRRSQKDRSLNFGKPEREQREEKQKAKRRSQKARTCFPKYVRGWAADQARRSELATRTRWKIAEAFFGGGAGCRLLGVVVGSVGAEFLDVFKGGEGKGRGWGWG</sequence>
<keyword evidence="3" id="KW-1185">Reference proteome</keyword>
<protein>
    <submittedName>
        <fullName evidence="2">Uncharacterized protein</fullName>
    </submittedName>
</protein>
<dbReference type="Proteomes" id="UP000315295">
    <property type="component" value="Unassembled WGS sequence"/>
</dbReference>
<dbReference type="EMBL" id="VIEB01001034">
    <property type="protein sequence ID" value="TQD76373.1"/>
    <property type="molecule type" value="Genomic_DNA"/>
</dbReference>
<gene>
    <name evidence="2" type="ORF">C1H46_038110</name>
</gene>
<proteinExistence type="predicted"/>
<feature type="compositionally biased region" description="Basic and acidic residues" evidence="1">
    <location>
        <begin position="1"/>
        <end position="32"/>
    </location>
</feature>
<comment type="caution">
    <text evidence="2">The sequence shown here is derived from an EMBL/GenBank/DDBJ whole genome shotgun (WGS) entry which is preliminary data.</text>
</comment>
<dbReference type="AlphaFoldDB" id="A0A540KQ71"/>
<accession>A0A540KQ71</accession>
<evidence type="ECO:0000313" key="2">
    <source>
        <dbReference type="EMBL" id="TQD76373.1"/>
    </source>
</evidence>
<name>A0A540KQ71_MALBA</name>
<feature type="region of interest" description="Disordered" evidence="1">
    <location>
        <begin position="1"/>
        <end position="41"/>
    </location>
</feature>
<reference evidence="2 3" key="1">
    <citation type="journal article" date="2019" name="G3 (Bethesda)">
        <title>Sequencing of a Wild Apple (Malus baccata) Genome Unravels the Differences Between Cultivated and Wild Apple Species Regarding Disease Resistance and Cold Tolerance.</title>
        <authorList>
            <person name="Chen X."/>
        </authorList>
    </citation>
    <scope>NUCLEOTIDE SEQUENCE [LARGE SCALE GENOMIC DNA]</scope>
    <source>
        <strain evidence="3">cv. Shandingzi</strain>
        <tissue evidence="2">Leaves</tissue>
    </source>
</reference>
<evidence type="ECO:0000256" key="1">
    <source>
        <dbReference type="SAM" id="MobiDB-lite"/>
    </source>
</evidence>